<accession>A0AA88LCV6</accession>
<evidence type="ECO:0000256" key="5">
    <source>
        <dbReference type="ARBA" id="ARBA00023159"/>
    </source>
</evidence>
<evidence type="ECO:0000256" key="3">
    <source>
        <dbReference type="ARBA" id="ARBA00023015"/>
    </source>
</evidence>
<dbReference type="Proteomes" id="UP001187531">
    <property type="component" value="Unassembled WGS sequence"/>
</dbReference>
<comment type="subcellular location">
    <subcellularLocation>
        <location evidence="1 9">Nucleus</location>
    </subcellularLocation>
</comment>
<dbReference type="Gene3D" id="1.10.10.10">
    <property type="entry name" value="Winged helix-like DNA-binding domain superfamily/Winged helix DNA-binding domain"/>
    <property type="match status" value="1"/>
</dbReference>
<evidence type="ECO:0000256" key="10">
    <source>
        <dbReference type="SAM" id="MobiDB-lite"/>
    </source>
</evidence>
<dbReference type="InterPro" id="IPR047513">
    <property type="entry name" value="FOXJ1"/>
</dbReference>
<feature type="DNA-binding region" description="Fork-head" evidence="9">
    <location>
        <begin position="62"/>
        <end position="155"/>
    </location>
</feature>
<evidence type="ECO:0000256" key="9">
    <source>
        <dbReference type="PROSITE-ProRule" id="PRU00089"/>
    </source>
</evidence>
<dbReference type="GO" id="GO:0030030">
    <property type="term" value="P:cell projection organization"/>
    <property type="evidence" value="ECO:0007669"/>
    <property type="project" value="UniProtKB-KW"/>
</dbReference>
<keyword evidence="7 9" id="KW-0539">Nucleus</keyword>
<dbReference type="GO" id="GO:0005634">
    <property type="term" value="C:nucleus"/>
    <property type="evidence" value="ECO:0007669"/>
    <property type="project" value="UniProtKB-SubCell"/>
</dbReference>
<dbReference type="PANTHER" id="PTHR46805:SF1">
    <property type="entry name" value="FORKHEAD BOX PROTEIN J1"/>
    <property type="match status" value="1"/>
</dbReference>
<dbReference type="InterPro" id="IPR036390">
    <property type="entry name" value="WH_DNA-bd_sf"/>
</dbReference>
<dbReference type="SMART" id="SM00339">
    <property type="entry name" value="FH"/>
    <property type="match status" value="1"/>
</dbReference>
<dbReference type="AlphaFoldDB" id="A0AA88LCV6"/>
<dbReference type="Pfam" id="PF00250">
    <property type="entry name" value="Forkhead"/>
    <property type="match status" value="1"/>
</dbReference>
<dbReference type="GO" id="GO:0000981">
    <property type="term" value="F:DNA-binding transcription factor activity, RNA polymerase II-specific"/>
    <property type="evidence" value="ECO:0007669"/>
    <property type="project" value="TreeGrafter"/>
</dbReference>
<evidence type="ECO:0000256" key="4">
    <source>
        <dbReference type="ARBA" id="ARBA00023125"/>
    </source>
</evidence>
<keyword evidence="3" id="KW-0805">Transcription regulation</keyword>
<dbReference type="PRINTS" id="PR00053">
    <property type="entry name" value="FORKHEAD"/>
</dbReference>
<comment type="caution">
    <text evidence="12">The sequence shown here is derived from an EMBL/GenBank/DDBJ whole genome shotgun (WGS) entry which is preliminary data.</text>
</comment>
<protein>
    <recommendedName>
        <fullName evidence="11">Fork-head domain-containing protein</fullName>
    </recommendedName>
</protein>
<evidence type="ECO:0000256" key="2">
    <source>
        <dbReference type="ARBA" id="ARBA00022794"/>
    </source>
</evidence>
<keyword evidence="6" id="KW-0804">Transcription</keyword>
<feature type="region of interest" description="Disordered" evidence="10">
    <location>
        <begin position="27"/>
        <end position="55"/>
    </location>
</feature>
<organism evidence="12 13">
    <name type="scientific">Artemia franciscana</name>
    <name type="common">Brine shrimp</name>
    <name type="synonym">Artemia sanfranciscana</name>
    <dbReference type="NCBI Taxonomy" id="6661"/>
    <lineage>
        <taxon>Eukaryota</taxon>
        <taxon>Metazoa</taxon>
        <taxon>Ecdysozoa</taxon>
        <taxon>Arthropoda</taxon>
        <taxon>Crustacea</taxon>
        <taxon>Branchiopoda</taxon>
        <taxon>Anostraca</taxon>
        <taxon>Artemiidae</taxon>
        <taxon>Artemia</taxon>
    </lineage>
</organism>
<evidence type="ECO:0000256" key="7">
    <source>
        <dbReference type="ARBA" id="ARBA00023242"/>
    </source>
</evidence>
<evidence type="ECO:0000313" key="13">
    <source>
        <dbReference type="Proteomes" id="UP001187531"/>
    </source>
</evidence>
<comment type="similarity">
    <text evidence="8">Belongs to the FOXJ1 family.</text>
</comment>
<name>A0AA88LCV6_ARTSF</name>
<gene>
    <name evidence="12" type="ORF">QYM36_007034</name>
</gene>
<keyword evidence="13" id="KW-1185">Reference proteome</keyword>
<evidence type="ECO:0000259" key="11">
    <source>
        <dbReference type="PROSITE" id="PS50039"/>
    </source>
</evidence>
<dbReference type="InterPro" id="IPR001766">
    <property type="entry name" value="Fork_head_dom"/>
</dbReference>
<sequence>MSINKADPDLTSLSWLQNLNIIKNLHVSAPPTPPTSPRPPSRSPQPKEEEEEIDYKTVGDVKPPYSYATLICMAMRSYKNKMTLSAIYKWIKDNFLYYKLADPSWQNSIRHNLSLNKCFVKVPRAKDEPGKGGFWRLEPEFEKSLESGTYKKRRLSQPLKPGTCRSYPQVKKKKINKTLDIRPSYTDPDIDYYQTNLPSLSNPSLSEICNDIYWSSPHENRDNIYYEHHDYNYQNSYCQRNSDILRSSYSCTELTPVSVEEELFSGDLSDDSSACHTLTSLDLTVYGQQINRVDWKNDYDQNYHHIDYNHYHDAYSAAHQQQQWEDPSQRRIFPVIESGFDLENLIDLNAL</sequence>
<proteinExistence type="inferred from homology"/>
<dbReference type="CDD" id="cd20023">
    <property type="entry name" value="FH_FOXJ1"/>
    <property type="match status" value="1"/>
</dbReference>
<dbReference type="PROSITE" id="PS00658">
    <property type="entry name" value="FORK_HEAD_2"/>
    <property type="match status" value="1"/>
</dbReference>
<dbReference type="EMBL" id="JAVRJZ010000011">
    <property type="protein sequence ID" value="KAK2716745.1"/>
    <property type="molecule type" value="Genomic_DNA"/>
</dbReference>
<evidence type="ECO:0000256" key="1">
    <source>
        <dbReference type="ARBA" id="ARBA00004123"/>
    </source>
</evidence>
<feature type="domain" description="Fork-head" evidence="11">
    <location>
        <begin position="62"/>
        <end position="155"/>
    </location>
</feature>
<dbReference type="SUPFAM" id="SSF46785">
    <property type="entry name" value="Winged helix' DNA-binding domain"/>
    <property type="match status" value="1"/>
</dbReference>
<dbReference type="InterPro" id="IPR047512">
    <property type="entry name" value="FH_FOXJ1"/>
</dbReference>
<feature type="compositionally biased region" description="Pro residues" evidence="10">
    <location>
        <begin position="30"/>
        <end position="43"/>
    </location>
</feature>
<dbReference type="PROSITE" id="PS00657">
    <property type="entry name" value="FORK_HEAD_1"/>
    <property type="match status" value="1"/>
</dbReference>
<reference evidence="12" key="1">
    <citation type="submission" date="2023-07" db="EMBL/GenBank/DDBJ databases">
        <title>Chromosome-level genome assembly of Artemia franciscana.</title>
        <authorList>
            <person name="Jo E."/>
        </authorList>
    </citation>
    <scope>NUCLEOTIDE SEQUENCE</scope>
    <source>
        <tissue evidence="12">Whole body</tissue>
    </source>
</reference>
<dbReference type="GO" id="GO:0000978">
    <property type="term" value="F:RNA polymerase II cis-regulatory region sequence-specific DNA binding"/>
    <property type="evidence" value="ECO:0007669"/>
    <property type="project" value="TreeGrafter"/>
</dbReference>
<keyword evidence="5" id="KW-0010">Activator</keyword>
<dbReference type="PANTHER" id="PTHR46805">
    <property type="entry name" value="FORKHEAD BOX PROTEIN J1"/>
    <property type="match status" value="1"/>
</dbReference>
<keyword evidence="2" id="KW-0970">Cilium biogenesis/degradation</keyword>
<evidence type="ECO:0000313" key="12">
    <source>
        <dbReference type="EMBL" id="KAK2716745.1"/>
    </source>
</evidence>
<evidence type="ECO:0000256" key="8">
    <source>
        <dbReference type="ARBA" id="ARBA00034770"/>
    </source>
</evidence>
<keyword evidence="4 9" id="KW-0238">DNA-binding</keyword>
<dbReference type="FunFam" id="1.10.10.10:FF:000030">
    <property type="entry name" value="Forkhead box protein K2"/>
    <property type="match status" value="1"/>
</dbReference>
<evidence type="ECO:0000256" key="6">
    <source>
        <dbReference type="ARBA" id="ARBA00023163"/>
    </source>
</evidence>
<dbReference type="PROSITE" id="PS50039">
    <property type="entry name" value="FORK_HEAD_3"/>
    <property type="match status" value="1"/>
</dbReference>
<dbReference type="InterPro" id="IPR018122">
    <property type="entry name" value="TF_fork_head_CS_1"/>
</dbReference>
<dbReference type="InterPro" id="IPR036388">
    <property type="entry name" value="WH-like_DNA-bd_sf"/>
</dbReference>
<dbReference type="InterPro" id="IPR030456">
    <property type="entry name" value="TF_fork_head_CS_2"/>
</dbReference>